<feature type="compositionally biased region" description="Basic and acidic residues" evidence="1">
    <location>
        <begin position="478"/>
        <end position="502"/>
    </location>
</feature>
<feature type="compositionally biased region" description="Basic and acidic residues" evidence="1">
    <location>
        <begin position="696"/>
        <end position="705"/>
    </location>
</feature>
<feature type="compositionally biased region" description="Polar residues" evidence="1">
    <location>
        <begin position="1048"/>
        <end position="1065"/>
    </location>
</feature>
<evidence type="ECO:0000313" key="2">
    <source>
        <dbReference type="EMBL" id="PSR81168.1"/>
    </source>
</evidence>
<dbReference type="Proteomes" id="UP000186601">
    <property type="component" value="Unassembled WGS sequence"/>
</dbReference>
<feature type="compositionally biased region" description="Polar residues" evidence="1">
    <location>
        <begin position="600"/>
        <end position="618"/>
    </location>
</feature>
<feature type="compositionally biased region" description="Polar residues" evidence="1">
    <location>
        <begin position="296"/>
        <end position="309"/>
    </location>
</feature>
<organism evidence="2 3">
    <name type="scientific">Hermanssonia centrifuga</name>
    <dbReference type="NCBI Taxonomy" id="98765"/>
    <lineage>
        <taxon>Eukaryota</taxon>
        <taxon>Fungi</taxon>
        <taxon>Dikarya</taxon>
        <taxon>Basidiomycota</taxon>
        <taxon>Agaricomycotina</taxon>
        <taxon>Agaricomycetes</taxon>
        <taxon>Polyporales</taxon>
        <taxon>Meruliaceae</taxon>
        <taxon>Hermanssonia</taxon>
    </lineage>
</organism>
<feature type="compositionally biased region" description="Polar residues" evidence="1">
    <location>
        <begin position="751"/>
        <end position="769"/>
    </location>
</feature>
<feature type="compositionally biased region" description="Polar residues" evidence="1">
    <location>
        <begin position="1007"/>
        <end position="1026"/>
    </location>
</feature>
<feature type="region of interest" description="Disordered" evidence="1">
    <location>
        <begin position="1048"/>
        <end position="1097"/>
    </location>
</feature>
<reference evidence="2 3" key="1">
    <citation type="submission" date="2018-02" db="EMBL/GenBank/DDBJ databases">
        <title>Genome sequence of the basidiomycete white-rot fungus Phlebia centrifuga.</title>
        <authorList>
            <person name="Granchi Z."/>
            <person name="Peng M."/>
            <person name="de Vries R.P."/>
            <person name="Hilden K."/>
            <person name="Makela M.R."/>
            <person name="Grigoriev I."/>
            <person name="Riley R."/>
        </authorList>
    </citation>
    <scope>NUCLEOTIDE SEQUENCE [LARGE SCALE GENOMIC DNA]</scope>
    <source>
        <strain evidence="2 3">FBCC195</strain>
    </source>
</reference>
<feature type="compositionally biased region" description="Basic and acidic residues" evidence="1">
    <location>
        <begin position="510"/>
        <end position="542"/>
    </location>
</feature>
<evidence type="ECO:0000256" key="1">
    <source>
        <dbReference type="SAM" id="MobiDB-lite"/>
    </source>
</evidence>
<name>A0A2R6NZC1_9APHY</name>
<keyword evidence="3" id="KW-1185">Reference proteome</keyword>
<feature type="region of interest" description="Disordered" evidence="1">
    <location>
        <begin position="30"/>
        <end position="91"/>
    </location>
</feature>
<feature type="compositionally biased region" description="Low complexity" evidence="1">
    <location>
        <begin position="45"/>
        <end position="60"/>
    </location>
</feature>
<feature type="region of interest" description="Disordered" evidence="1">
    <location>
        <begin position="387"/>
        <end position="425"/>
    </location>
</feature>
<protein>
    <submittedName>
        <fullName evidence="2">Uncharacterized protein</fullName>
    </submittedName>
</protein>
<dbReference type="EMBL" id="MLYV02000625">
    <property type="protein sequence ID" value="PSR81168.1"/>
    <property type="molecule type" value="Genomic_DNA"/>
</dbReference>
<feature type="region of interest" description="Disordered" evidence="1">
    <location>
        <begin position="287"/>
        <end position="335"/>
    </location>
</feature>
<evidence type="ECO:0000313" key="3">
    <source>
        <dbReference type="Proteomes" id="UP000186601"/>
    </source>
</evidence>
<feature type="compositionally biased region" description="Low complexity" evidence="1">
    <location>
        <begin position="405"/>
        <end position="417"/>
    </location>
</feature>
<feature type="compositionally biased region" description="Basic and acidic residues" evidence="1">
    <location>
        <begin position="841"/>
        <end position="852"/>
    </location>
</feature>
<feature type="compositionally biased region" description="Low complexity" evidence="1">
    <location>
        <begin position="387"/>
        <end position="398"/>
    </location>
</feature>
<feature type="region of interest" description="Disordered" evidence="1">
    <location>
        <begin position="478"/>
        <end position="580"/>
    </location>
</feature>
<dbReference type="STRING" id="98765.A0A2R6NZC1"/>
<dbReference type="AlphaFoldDB" id="A0A2R6NZC1"/>
<feature type="compositionally biased region" description="Polar residues" evidence="1">
    <location>
        <begin position="317"/>
        <end position="328"/>
    </location>
</feature>
<feature type="region of interest" description="Disordered" evidence="1">
    <location>
        <begin position="597"/>
        <end position="618"/>
    </location>
</feature>
<gene>
    <name evidence="2" type="ORF">PHLCEN_2v6503</name>
</gene>
<accession>A0A2R6NZC1</accession>
<feature type="compositionally biased region" description="Pro residues" evidence="1">
    <location>
        <begin position="731"/>
        <end position="747"/>
    </location>
</feature>
<feature type="compositionally biased region" description="Basic and acidic residues" evidence="1">
    <location>
        <begin position="899"/>
        <end position="920"/>
    </location>
</feature>
<feature type="compositionally biased region" description="Polar residues" evidence="1">
    <location>
        <begin position="565"/>
        <end position="577"/>
    </location>
</feature>
<feature type="compositionally biased region" description="Pro residues" evidence="1">
    <location>
        <begin position="943"/>
        <end position="952"/>
    </location>
</feature>
<sequence length="1139" mass="123188">MTTSILPPPTFETFKFNSIGQPPKLLQRLSSAASGADFDVEMEDSSPSAPPAGATLPATPRAHRPKRIPVQVLTEPADANPEDFDSNPTRPRSYLEQITNAASSALVTQTPVFPSQLKISGTFPSQPPPLVSSGGAFVGSVRSANLRSTFPPAEVAPQQATVTGSSVTVQTSIPSSTHVPFNPPMGHIQSSLPPSHLAIADLPTFLSDLSFEHSTWSRISSLRDRLRDERQELVRRHEETVHASEREKQQAEKFVSVAEEALDIAENLGTWRCEQLDKELARRTHEEAEKVRMRDQSISQVAQPQADTSLTRDDRQQSFSQTPVINSHTAPPTTTLNTALSMAASHGETVNTQQAVQEVSSGSNSLRTQASLSRAQSVAEISALSPAAVAPSSDAPRSTTPQGSPPASLMLPMMPGAPKVPAAEQPGADVNMDAVERQQKDLDAPDQMAQKAAEEATRIKQVEEAAVRYGLEEGARIQQRQIEEAATRRKQEEEEASRREAEASQALYQARREKFQAEKAREEARRREEETRTRLEKAKSEMKLAGPSRSSPVHANTAVPVPPMSTETPVATVSQPDPSGVDAVRQEEALDKTAAVASIPDTTSAQPQKVNRGNVSGSSAVVPNMPIPPITAPLSQAFPSRGVPNPLAHLPSIPPATVVVKPAEKAKKTKPLQIKTERSPTPSIPSPLPALPSHVARNDNAEHNTSDASNRKLPSPARTPRVVNRDLLPSPALPPKPQLPPPPPRVPPKSGTKSQGTATAATRDSNNARNRGRPGHPMSAAGSKKPQPSSVATEVGAASESTPRAVIREGHPNAANRKNPRLPAETSRPDVVGQRSPVENLQRHAPREEPTVHQRVGPAYVPERNRSPAPSRGRQYDHYSPGQNPRQPPSPPVSRKRLRGDYVDDRPDRRRRYSDPDDRSTSPYRGRAPLTIVRHDYARTPSPVRPPSPPLRSPDWGRENVYTHVRINLAPSPVSTLRPPGDALSRQYVHSSAEQEYFEGSMDMDQSFGSSSNPISNANRSEQHNSSHLTQFNVTTTDQPALLSRMSNSQKSLRGRNPSGSSTGAGVSLDPGSPPRRPKSKRGGRGGATIAPRSVRGIPSIQPRTLVNRLGGSNTLDPSSHTIGIFQQNDKSKICYVEE</sequence>
<proteinExistence type="predicted"/>
<comment type="caution">
    <text evidence="2">The sequence shown here is derived from an EMBL/GenBank/DDBJ whole genome shotgun (WGS) entry which is preliminary data.</text>
</comment>
<feature type="region of interest" description="Disordered" evidence="1">
    <location>
        <begin position="1003"/>
        <end position="1026"/>
    </location>
</feature>
<feature type="region of interest" description="Disordered" evidence="1">
    <location>
        <begin position="633"/>
        <end position="955"/>
    </location>
</feature>